<dbReference type="Pfam" id="PF00535">
    <property type="entry name" value="Glycos_transf_2"/>
    <property type="match status" value="1"/>
</dbReference>
<evidence type="ECO:0000313" key="4">
    <source>
        <dbReference type="EMBL" id="MCB5446001.1"/>
    </source>
</evidence>
<sequence>MDGKLSIVVPVYNAERYLEDCILSILNQSYKNIEIILINDGSTDNSENICSGLVKKYKNIKLISTENKGVSHARNIGMKNATGKYLAFVDSDDKVEKNIYVNMIKDMKINSMPIIGYKYVDEDNKILGEKKPYDFDGIFKKQDFFIFCENFIMNSPVNKIFYLDIIKSHGLKFDEKLSLGEDLIFILSYIKYIDLFTIINETPYRYLTSNIDSLSQKYRPDLLNIQIKIIESTYKTFIDNNIDFYKYKKRFYTRSLELILQAINNTMNQNNPMTLKDKFKYNNKVIKSQGFKDLLYFSDLSQLNIFTIIGFKIGSYRFVYYTNKLINKIRWRRK</sequence>
<dbReference type="Gene3D" id="3.90.550.10">
    <property type="entry name" value="Spore Coat Polysaccharide Biosynthesis Protein SpsA, Chain A"/>
    <property type="match status" value="1"/>
</dbReference>
<dbReference type="SUPFAM" id="SSF53448">
    <property type="entry name" value="Nucleotide-diphospho-sugar transferases"/>
    <property type="match status" value="1"/>
</dbReference>
<dbReference type="EMBL" id="JAJBMB010000006">
    <property type="protein sequence ID" value="MCB5446001.1"/>
    <property type="molecule type" value="Genomic_DNA"/>
</dbReference>
<evidence type="ECO:0000259" key="3">
    <source>
        <dbReference type="Pfam" id="PF00535"/>
    </source>
</evidence>
<proteinExistence type="predicted"/>
<protein>
    <submittedName>
        <fullName evidence="4">Glycosyltransferase</fullName>
        <ecNumber evidence="4">2.4.-.-</ecNumber>
    </submittedName>
</protein>
<dbReference type="GO" id="GO:0016757">
    <property type="term" value="F:glycosyltransferase activity"/>
    <property type="evidence" value="ECO:0007669"/>
    <property type="project" value="UniProtKB-KW"/>
</dbReference>
<keyword evidence="1 4" id="KW-0328">Glycosyltransferase</keyword>
<keyword evidence="2 4" id="KW-0808">Transferase</keyword>
<dbReference type="CDD" id="cd00761">
    <property type="entry name" value="Glyco_tranf_GTA_type"/>
    <property type="match status" value="1"/>
</dbReference>
<dbReference type="EC" id="2.4.-.-" evidence="4"/>
<dbReference type="PANTHER" id="PTHR22916:SF51">
    <property type="entry name" value="GLYCOSYLTRANSFERASE EPSH-RELATED"/>
    <property type="match status" value="1"/>
</dbReference>
<feature type="domain" description="Glycosyltransferase 2-like" evidence="3">
    <location>
        <begin position="6"/>
        <end position="161"/>
    </location>
</feature>
<dbReference type="InterPro" id="IPR001173">
    <property type="entry name" value="Glyco_trans_2-like"/>
</dbReference>
<organism evidence="4 5">
    <name type="scientific">Intestinibacter bartlettii</name>
    <dbReference type="NCBI Taxonomy" id="261299"/>
    <lineage>
        <taxon>Bacteria</taxon>
        <taxon>Bacillati</taxon>
        <taxon>Bacillota</taxon>
        <taxon>Clostridia</taxon>
        <taxon>Peptostreptococcales</taxon>
        <taxon>Peptostreptococcaceae</taxon>
        <taxon>Intestinibacter</taxon>
    </lineage>
</organism>
<accession>A0ABS8CWZ8</accession>
<evidence type="ECO:0000256" key="2">
    <source>
        <dbReference type="ARBA" id="ARBA00022679"/>
    </source>
</evidence>
<keyword evidence="5" id="KW-1185">Reference proteome</keyword>
<dbReference type="Proteomes" id="UP001299409">
    <property type="component" value="Unassembled WGS sequence"/>
</dbReference>
<dbReference type="RefSeq" id="WP_226924144.1">
    <property type="nucleotide sequence ID" value="NZ_BAABXU010000001.1"/>
</dbReference>
<dbReference type="InterPro" id="IPR029044">
    <property type="entry name" value="Nucleotide-diphossugar_trans"/>
</dbReference>
<evidence type="ECO:0000313" key="5">
    <source>
        <dbReference type="Proteomes" id="UP001299409"/>
    </source>
</evidence>
<gene>
    <name evidence="4" type="ORF">LIP50_07300</name>
</gene>
<name>A0ABS8CWZ8_9FIRM</name>
<reference evidence="4 5" key="1">
    <citation type="submission" date="2021-10" db="EMBL/GenBank/DDBJ databases">
        <title>Collection of gut derived symbiotic bacterial strains cultured from healthy donors.</title>
        <authorList>
            <person name="Lin H."/>
            <person name="Littmann E."/>
            <person name="Claire K."/>
            <person name="Pamer E."/>
        </authorList>
    </citation>
    <scope>NUCLEOTIDE SEQUENCE [LARGE SCALE GENOMIC DNA]</scope>
    <source>
        <strain evidence="4 5">MSK.17.68</strain>
    </source>
</reference>
<evidence type="ECO:0000256" key="1">
    <source>
        <dbReference type="ARBA" id="ARBA00022676"/>
    </source>
</evidence>
<comment type="caution">
    <text evidence="4">The sequence shown here is derived from an EMBL/GenBank/DDBJ whole genome shotgun (WGS) entry which is preliminary data.</text>
</comment>
<dbReference type="PANTHER" id="PTHR22916">
    <property type="entry name" value="GLYCOSYLTRANSFERASE"/>
    <property type="match status" value="1"/>
</dbReference>